<organism evidence="2 3">
    <name type="scientific">Flammeovirga aprica JL-4</name>
    <dbReference type="NCBI Taxonomy" id="694437"/>
    <lineage>
        <taxon>Bacteria</taxon>
        <taxon>Pseudomonadati</taxon>
        <taxon>Bacteroidota</taxon>
        <taxon>Cytophagia</taxon>
        <taxon>Cytophagales</taxon>
        <taxon>Flammeovirgaceae</taxon>
        <taxon>Flammeovirga</taxon>
    </lineage>
</organism>
<name>A0A7X9RXD4_9BACT</name>
<accession>A0A7X9RXD4</accession>
<feature type="signal peptide" evidence="1">
    <location>
        <begin position="1"/>
        <end position="19"/>
    </location>
</feature>
<protein>
    <recommendedName>
        <fullName evidence="4">DUF4476 domain-containing protein</fullName>
    </recommendedName>
</protein>
<evidence type="ECO:0000313" key="3">
    <source>
        <dbReference type="Proteomes" id="UP000576082"/>
    </source>
</evidence>
<evidence type="ECO:0000313" key="2">
    <source>
        <dbReference type="EMBL" id="NME70501.1"/>
    </source>
</evidence>
<dbReference type="EMBL" id="JABANE010000066">
    <property type="protein sequence ID" value="NME70501.1"/>
    <property type="molecule type" value="Genomic_DNA"/>
</dbReference>
<evidence type="ECO:0008006" key="4">
    <source>
        <dbReference type="Google" id="ProtNLM"/>
    </source>
</evidence>
<keyword evidence="3" id="KW-1185">Reference proteome</keyword>
<sequence length="161" mass="18813">MKYLFLLFIALFLNTSLYAQEEPLSKTEAEEKFRQIMMSSDVNVGGLSELRYYIETGNVNFDDYLYIAQLLQEYPAYTVTLLETARQISFSRRETTLYKSLIELPFLDLASKYKSEIHKFVLLALRSKNEEEDAKLQAQIDDLISKCHYKTMEAFKEGQTN</sequence>
<gene>
    <name evidence="2" type="ORF">HHU12_21175</name>
</gene>
<dbReference type="AlphaFoldDB" id="A0A7X9RXD4"/>
<comment type="caution">
    <text evidence="2">The sequence shown here is derived from an EMBL/GenBank/DDBJ whole genome shotgun (WGS) entry which is preliminary data.</text>
</comment>
<dbReference type="RefSeq" id="WP_169658736.1">
    <property type="nucleotide sequence ID" value="NZ_JABANE010000066.1"/>
</dbReference>
<feature type="chain" id="PRO_5031084750" description="DUF4476 domain-containing protein" evidence="1">
    <location>
        <begin position="20"/>
        <end position="161"/>
    </location>
</feature>
<proteinExistence type="predicted"/>
<reference evidence="2 3" key="1">
    <citation type="submission" date="2020-04" db="EMBL/GenBank/DDBJ databases">
        <title>Flammeovirga sp. SR4, a novel species isolated from seawater.</title>
        <authorList>
            <person name="Wang X."/>
        </authorList>
    </citation>
    <scope>NUCLEOTIDE SEQUENCE [LARGE SCALE GENOMIC DNA]</scope>
    <source>
        <strain evidence="2 3">ATCC 23126</strain>
    </source>
</reference>
<dbReference type="Proteomes" id="UP000576082">
    <property type="component" value="Unassembled WGS sequence"/>
</dbReference>
<keyword evidence="1" id="KW-0732">Signal</keyword>
<evidence type="ECO:0000256" key="1">
    <source>
        <dbReference type="SAM" id="SignalP"/>
    </source>
</evidence>